<dbReference type="Pfam" id="PF02423">
    <property type="entry name" value="OCD_Mu_crystall"/>
    <property type="match status" value="1"/>
</dbReference>
<dbReference type="Gene3D" id="3.30.1780.10">
    <property type="entry name" value="ornithine cyclodeaminase, domain 1"/>
    <property type="match status" value="1"/>
</dbReference>
<accession>A0A0R1VK66</accession>
<evidence type="ECO:0000313" key="2">
    <source>
        <dbReference type="Proteomes" id="UP000051451"/>
    </source>
</evidence>
<dbReference type="PANTHER" id="PTHR13812:SF19">
    <property type="entry name" value="KETIMINE REDUCTASE MU-CRYSTALLIN"/>
    <property type="match status" value="1"/>
</dbReference>
<keyword evidence="2" id="KW-1185">Reference proteome</keyword>
<gene>
    <name evidence="1" type="ORF">FC89_GL001076</name>
</gene>
<comment type="caution">
    <text evidence="1">The sequence shown here is derived from an EMBL/GenBank/DDBJ whole genome shotgun (WGS) entry which is preliminary data.</text>
</comment>
<sequence length="321" mass="36540">MRWMQILNRQQMSKIDFTDTQVLLQIFWKTLQSKRNGRAVNAQEIAMIPEMLTKGAFYSLPGYLLDDQLVGLKWTSHVPKTNEPFTEPLILLNSMQSGMPLALVDGLRIGGVRTALVTLLALQKLLSVVPIRILICGSGFQAQQHLDVLYHSLPNTHFLIWDREQSHAQRVAAQYTRRVSVVNDLKYACQSSTRVIIGATSAMEPYLHYEWLSPRQLYVHIGLHDMAPDDVAHFNKIICDDYRAGQLTSQQSLFIAMRQGLIVSKQVQLLEDISVPLDTSSDNKPLMFDQFGLQIFDFVLAKYALTKFERKFENANISISN</sequence>
<dbReference type="SUPFAM" id="SSF51735">
    <property type="entry name" value="NAD(P)-binding Rossmann-fold domains"/>
    <property type="match status" value="1"/>
</dbReference>
<dbReference type="STRING" id="1423750.FC89_GL001076"/>
<dbReference type="PANTHER" id="PTHR13812">
    <property type="entry name" value="KETIMINE REDUCTASE MU-CRYSTALLIN"/>
    <property type="match status" value="1"/>
</dbReference>
<dbReference type="GO" id="GO:0005737">
    <property type="term" value="C:cytoplasm"/>
    <property type="evidence" value="ECO:0007669"/>
    <property type="project" value="TreeGrafter"/>
</dbReference>
<dbReference type="PATRIC" id="fig|1423750.3.peg.1101"/>
<evidence type="ECO:0000313" key="1">
    <source>
        <dbReference type="EMBL" id="KRM06206.1"/>
    </source>
</evidence>
<dbReference type="InterPro" id="IPR003462">
    <property type="entry name" value="ODC_Mu_crystall"/>
</dbReference>
<protein>
    <recommendedName>
        <fullName evidence="3">Ornithine cyclodeaminase</fullName>
    </recommendedName>
</protein>
<proteinExistence type="predicted"/>
<dbReference type="Gene3D" id="3.40.50.720">
    <property type="entry name" value="NAD(P)-binding Rossmann-like Domain"/>
    <property type="match status" value="1"/>
</dbReference>
<dbReference type="InterPro" id="IPR023401">
    <property type="entry name" value="ODC_N"/>
</dbReference>
<reference evidence="1 2" key="1">
    <citation type="journal article" date="2015" name="Genome Announc.">
        <title>Expanding the biotechnology potential of lactobacilli through comparative genomics of 213 strains and associated genera.</title>
        <authorList>
            <person name="Sun Z."/>
            <person name="Harris H.M."/>
            <person name="McCann A."/>
            <person name="Guo C."/>
            <person name="Argimon S."/>
            <person name="Zhang W."/>
            <person name="Yang X."/>
            <person name="Jeffery I.B."/>
            <person name="Cooney J.C."/>
            <person name="Kagawa T.F."/>
            <person name="Liu W."/>
            <person name="Song Y."/>
            <person name="Salvetti E."/>
            <person name="Wrobel A."/>
            <person name="Rasinkangas P."/>
            <person name="Parkhill J."/>
            <person name="Rea M.C."/>
            <person name="O'Sullivan O."/>
            <person name="Ritari J."/>
            <person name="Douillard F.P."/>
            <person name="Paul Ross R."/>
            <person name="Yang R."/>
            <person name="Briner A.E."/>
            <person name="Felis G.E."/>
            <person name="de Vos W.M."/>
            <person name="Barrangou R."/>
            <person name="Klaenhammer T.R."/>
            <person name="Caufield P.W."/>
            <person name="Cui Y."/>
            <person name="Zhang H."/>
            <person name="O'Toole P.W."/>
        </authorList>
    </citation>
    <scope>NUCLEOTIDE SEQUENCE [LARGE SCALE GENOMIC DNA]</scope>
    <source>
        <strain evidence="1 2">DSM 18630</strain>
    </source>
</reference>
<organism evidence="1 2">
    <name type="scientific">Liquorilactobacillus ghanensis DSM 18630</name>
    <dbReference type="NCBI Taxonomy" id="1423750"/>
    <lineage>
        <taxon>Bacteria</taxon>
        <taxon>Bacillati</taxon>
        <taxon>Bacillota</taxon>
        <taxon>Bacilli</taxon>
        <taxon>Lactobacillales</taxon>
        <taxon>Lactobacillaceae</taxon>
        <taxon>Liquorilactobacillus</taxon>
    </lineage>
</organism>
<evidence type="ECO:0008006" key="3">
    <source>
        <dbReference type="Google" id="ProtNLM"/>
    </source>
</evidence>
<dbReference type="OrthoDB" id="9792005at2"/>
<name>A0A0R1VK66_9LACO</name>
<dbReference type="AlphaFoldDB" id="A0A0R1VK66"/>
<dbReference type="Proteomes" id="UP000051451">
    <property type="component" value="Unassembled WGS sequence"/>
</dbReference>
<dbReference type="InterPro" id="IPR036291">
    <property type="entry name" value="NAD(P)-bd_dom_sf"/>
</dbReference>
<dbReference type="EMBL" id="AZGB01000016">
    <property type="protein sequence ID" value="KRM06206.1"/>
    <property type="molecule type" value="Genomic_DNA"/>
</dbReference>